<reference evidence="1 2" key="1">
    <citation type="submission" date="2019-07" db="EMBL/GenBank/DDBJ databases">
        <title>Draft genome of C. aurimucosum strain 2274.</title>
        <authorList>
            <person name="Pacheco L.G.C."/>
            <person name="Aguiar E.R.G.R."/>
            <person name="Santos C.S."/>
            <person name="Rocha D.J.P.G."/>
            <person name="Sant'Anna L.O."/>
            <person name="Mattos-Guaraldi A.L."/>
            <person name="Santos L.S."/>
        </authorList>
    </citation>
    <scope>NUCLEOTIDE SEQUENCE [LARGE SCALE GENOMIC DNA]</scope>
    <source>
        <strain evidence="1 2">2274</strain>
    </source>
</reference>
<protein>
    <submittedName>
        <fullName evidence="1">Uncharacterized protein</fullName>
    </submittedName>
</protein>
<proteinExistence type="predicted"/>
<dbReference type="Proteomes" id="UP000320443">
    <property type="component" value="Unassembled WGS sequence"/>
</dbReference>
<name>A0A553FYW7_9CORY</name>
<accession>A0A553FYW7</accession>
<dbReference type="EMBL" id="VKDK01000006">
    <property type="protein sequence ID" value="TRX62412.1"/>
    <property type="molecule type" value="Genomic_DNA"/>
</dbReference>
<keyword evidence="2" id="KW-1185">Reference proteome</keyword>
<dbReference type="AlphaFoldDB" id="A0A553FYW7"/>
<evidence type="ECO:0000313" key="2">
    <source>
        <dbReference type="Proteomes" id="UP000320443"/>
    </source>
</evidence>
<gene>
    <name evidence="1" type="ORF">FNY97_05425</name>
</gene>
<comment type="caution">
    <text evidence="1">The sequence shown here is derived from an EMBL/GenBank/DDBJ whole genome shotgun (WGS) entry which is preliminary data.</text>
</comment>
<dbReference type="RefSeq" id="WP_144013327.1">
    <property type="nucleotide sequence ID" value="NZ_VKDK01000006.1"/>
</dbReference>
<sequence length="104" mass="11793">MMDNYTKAINIVEEGLANNDPAHHIVSRLAGYGLIADDLPDKAWDYMLEDGEYHVWEARGAFVDLSPKRLIAVDHTRVWHTPEEARSIARTLLAAAQYKENTND</sequence>
<evidence type="ECO:0000313" key="1">
    <source>
        <dbReference type="EMBL" id="TRX62412.1"/>
    </source>
</evidence>
<organism evidence="1 2">
    <name type="scientific">Corynebacterium hiratae</name>
    <dbReference type="NCBI Taxonomy" id="3139423"/>
    <lineage>
        <taxon>Bacteria</taxon>
        <taxon>Bacillati</taxon>
        <taxon>Actinomycetota</taxon>
        <taxon>Actinomycetes</taxon>
        <taxon>Mycobacteriales</taxon>
        <taxon>Corynebacteriaceae</taxon>
        <taxon>Corynebacterium</taxon>
    </lineage>
</organism>